<keyword evidence="7" id="KW-0349">Heme</keyword>
<dbReference type="PRINTS" id="PR00465">
    <property type="entry name" value="EP450IV"/>
</dbReference>
<evidence type="ECO:0000256" key="1">
    <source>
        <dbReference type="ARBA" id="ARBA00001971"/>
    </source>
</evidence>
<keyword evidence="3 7" id="KW-0479">Metal-binding</keyword>
<keyword evidence="5 7" id="KW-0408">Iron</keyword>
<dbReference type="GeneID" id="37199464"/>
<evidence type="ECO:0000313" key="10">
    <source>
        <dbReference type="Proteomes" id="UP000248961"/>
    </source>
</evidence>
<dbReference type="Gene3D" id="1.10.630.10">
    <property type="entry name" value="Cytochrome P450"/>
    <property type="match status" value="1"/>
</dbReference>
<evidence type="ECO:0000256" key="3">
    <source>
        <dbReference type="ARBA" id="ARBA00022723"/>
    </source>
</evidence>
<dbReference type="InterPro" id="IPR001128">
    <property type="entry name" value="Cyt_P450"/>
</dbReference>
<evidence type="ECO:0000313" key="9">
    <source>
        <dbReference type="EMBL" id="RAL12434.1"/>
    </source>
</evidence>
<dbReference type="PANTHER" id="PTHR24305">
    <property type="entry name" value="CYTOCHROME P450"/>
    <property type="match status" value="1"/>
</dbReference>
<dbReference type="GO" id="GO:0016705">
    <property type="term" value="F:oxidoreductase activity, acting on paired donors, with incorporation or reduction of molecular oxygen"/>
    <property type="evidence" value="ECO:0007669"/>
    <property type="project" value="InterPro"/>
</dbReference>
<name>A0A395I1K5_ASPHC</name>
<dbReference type="InterPro" id="IPR050121">
    <property type="entry name" value="Cytochrome_P450_monoxygenase"/>
</dbReference>
<dbReference type="PRINTS" id="PR00385">
    <property type="entry name" value="P450"/>
</dbReference>
<dbReference type="Proteomes" id="UP000248961">
    <property type="component" value="Unassembled WGS sequence"/>
</dbReference>
<evidence type="ECO:0000256" key="4">
    <source>
        <dbReference type="ARBA" id="ARBA00023002"/>
    </source>
</evidence>
<dbReference type="GO" id="GO:0005506">
    <property type="term" value="F:iron ion binding"/>
    <property type="evidence" value="ECO:0007669"/>
    <property type="project" value="InterPro"/>
</dbReference>
<sequence>MVQYTTILTSLGLTILTTLVIKIYRALTTRCQGLPSIPFVATVYDAYRGVSEIRFHNTRLRPVLEAHGAVNLWNSGQWTVLVTRPEYVVRILRNERMVAKGGFYRKVPGSRLAGLFGENLIDSHGEVWKQFTTIMKPGIQRAHKISTLQAACNKLVATVQREQQKAAAATTTATTSKNPEGIVINDLIERWAIDVFGEMFFDVQFAALDDVQRPVRAQSALNAILWSLGNHLTGAFPLLERIGAPLCPARPHCFAMIRELEEALIEITDALPDPSDKNQADKLIYRMRGARDSGQMSDFHYRSNLKMLFFAGHENVKFAFIAALWELSQSSRIQDKLYHELVAATTRHQGDHADDASDDDLKHLPYLTAVVSETLRLYPPVSQLINRKTLAPVPLGDNITIPEGTWVGWTAYGVHTDQTTWGPDAHVFRPERWGDDVQAIHKAISQHQVRGSYIPFNAWTRSCVGSEFALLQLRITLAGIVRKFKITSAPGYTFSIAKNGSLEPYNCRLIFTDRT</sequence>
<evidence type="ECO:0000256" key="5">
    <source>
        <dbReference type="ARBA" id="ARBA00023004"/>
    </source>
</evidence>
<keyword evidence="6" id="KW-0503">Monooxygenase</keyword>
<evidence type="ECO:0000256" key="8">
    <source>
        <dbReference type="SAM" id="Phobius"/>
    </source>
</evidence>
<dbReference type="CDD" id="cd11070">
    <property type="entry name" value="CYP56-like"/>
    <property type="match status" value="1"/>
</dbReference>
<feature type="binding site" description="axial binding residue" evidence="7">
    <location>
        <position position="463"/>
    </location>
    <ligand>
        <name>heme</name>
        <dbReference type="ChEBI" id="CHEBI:30413"/>
    </ligand>
    <ligandPart>
        <name>Fe</name>
        <dbReference type="ChEBI" id="CHEBI:18248"/>
    </ligandPart>
</feature>
<evidence type="ECO:0000256" key="7">
    <source>
        <dbReference type="PIRSR" id="PIRSR602403-1"/>
    </source>
</evidence>
<accession>A0A395I1K5</accession>
<dbReference type="EMBL" id="KZ824283">
    <property type="protein sequence ID" value="RAL12434.1"/>
    <property type="molecule type" value="Genomic_DNA"/>
</dbReference>
<dbReference type="PANTHER" id="PTHR24305:SF223">
    <property type="entry name" value="CYTOCHROME P450-DIT2"/>
    <property type="match status" value="1"/>
</dbReference>
<evidence type="ECO:0000256" key="2">
    <source>
        <dbReference type="ARBA" id="ARBA00010617"/>
    </source>
</evidence>
<dbReference type="InterPro" id="IPR002403">
    <property type="entry name" value="Cyt_P450_E_grp-IV"/>
</dbReference>
<dbReference type="GO" id="GO:0004497">
    <property type="term" value="F:monooxygenase activity"/>
    <property type="evidence" value="ECO:0007669"/>
    <property type="project" value="UniProtKB-KW"/>
</dbReference>
<dbReference type="GO" id="GO:0020037">
    <property type="term" value="F:heme binding"/>
    <property type="evidence" value="ECO:0007669"/>
    <property type="project" value="InterPro"/>
</dbReference>
<keyword evidence="10" id="KW-1185">Reference proteome</keyword>
<protein>
    <submittedName>
        <fullName evidence="9">P450 family sporulation-specific N-formyltyrosine oxidase Dit2</fullName>
    </submittedName>
</protein>
<keyword evidence="8" id="KW-1133">Transmembrane helix</keyword>
<keyword evidence="8" id="KW-0472">Membrane</keyword>
<dbReference type="OrthoDB" id="1470350at2759"/>
<dbReference type="RefSeq" id="XP_025551588.1">
    <property type="nucleotide sequence ID" value="XM_025695175.1"/>
</dbReference>
<dbReference type="Pfam" id="PF00067">
    <property type="entry name" value="p450"/>
    <property type="match status" value="1"/>
</dbReference>
<dbReference type="VEuPathDB" id="FungiDB:BO97DRAFT_405403"/>
<reference evidence="9 10" key="1">
    <citation type="submission" date="2018-02" db="EMBL/GenBank/DDBJ databases">
        <title>The genomes of Aspergillus section Nigri reveals drivers in fungal speciation.</title>
        <authorList>
            <consortium name="DOE Joint Genome Institute"/>
            <person name="Vesth T.C."/>
            <person name="Nybo J."/>
            <person name="Theobald S."/>
            <person name="Brandl J."/>
            <person name="Frisvad J.C."/>
            <person name="Nielsen K.F."/>
            <person name="Lyhne E.K."/>
            <person name="Kogle M.E."/>
            <person name="Kuo A."/>
            <person name="Riley R."/>
            <person name="Clum A."/>
            <person name="Nolan M."/>
            <person name="Lipzen A."/>
            <person name="Salamov A."/>
            <person name="Henrissat B."/>
            <person name="Wiebenga A."/>
            <person name="De vries R.P."/>
            <person name="Grigoriev I.V."/>
            <person name="Mortensen U.H."/>
            <person name="Andersen M.R."/>
            <person name="Baker S.E."/>
        </authorList>
    </citation>
    <scope>NUCLEOTIDE SEQUENCE [LARGE SCALE GENOMIC DNA]</scope>
    <source>
        <strain evidence="9 10">CBS 101889</strain>
    </source>
</reference>
<comment type="similarity">
    <text evidence="2">Belongs to the cytochrome P450 family.</text>
</comment>
<comment type="cofactor">
    <cofactor evidence="1 7">
        <name>heme</name>
        <dbReference type="ChEBI" id="CHEBI:30413"/>
    </cofactor>
</comment>
<feature type="transmembrane region" description="Helical" evidence="8">
    <location>
        <begin position="6"/>
        <end position="24"/>
    </location>
</feature>
<evidence type="ECO:0000256" key="6">
    <source>
        <dbReference type="ARBA" id="ARBA00023033"/>
    </source>
</evidence>
<dbReference type="InterPro" id="IPR036396">
    <property type="entry name" value="Cyt_P450_sf"/>
</dbReference>
<dbReference type="AlphaFoldDB" id="A0A395I1K5"/>
<keyword evidence="4" id="KW-0560">Oxidoreductase</keyword>
<proteinExistence type="inferred from homology"/>
<gene>
    <name evidence="9" type="ORF">BO97DRAFT_405403</name>
</gene>
<keyword evidence="8" id="KW-0812">Transmembrane</keyword>
<organism evidence="9 10">
    <name type="scientific">Aspergillus homomorphus (strain CBS 101889)</name>
    <dbReference type="NCBI Taxonomy" id="1450537"/>
    <lineage>
        <taxon>Eukaryota</taxon>
        <taxon>Fungi</taxon>
        <taxon>Dikarya</taxon>
        <taxon>Ascomycota</taxon>
        <taxon>Pezizomycotina</taxon>
        <taxon>Eurotiomycetes</taxon>
        <taxon>Eurotiomycetidae</taxon>
        <taxon>Eurotiales</taxon>
        <taxon>Aspergillaceae</taxon>
        <taxon>Aspergillus</taxon>
        <taxon>Aspergillus subgen. Circumdati</taxon>
    </lineage>
</organism>
<dbReference type="STRING" id="1450537.A0A395I1K5"/>
<dbReference type="SUPFAM" id="SSF48264">
    <property type="entry name" value="Cytochrome P450"/>
    <property type="match status" value="1"/>
</dbReference>